<organism evidence="2 3">
    <name type="scientific">Myxococcus landrumensis</name>
    <dbReference type="NCBI Taxonomy" id="2813577"/>
    <lineage>
        <taxon>Bacteria</taxon>
        <taxon>Pseudomonadati</taxon>
        <taxon>Myxococcota</taxon>
        <taxon>Myxococcia</taxon>
        <taxon>Myxococcales</taxon>
        <taxon>Cystobacterineae</taxon>
        <taxon>Myxococcaceae</taxon>
        <taxon>Myxococcus</taxon>
    </lineage>
</organism>
<reference evidence="2 3" key="1">
    <citation type="submission" date="2021-02" db="EMBL/GenBank/DDBJ databases">
        <title>De Novo genome assembly of isolated myxobacteria.</title>
        <authorList>
            <person name="Stevens D.C."/>
        </authorList>
    </citation>
    <scope>NUCLEOTIDE SEQUENCE [LARGE SCALE GENOMIC DNA]</scope>
    <source>
        <strain evidence="2 3">SCHIC003</strain>
    </source>
</reference>
<evidence type="ECO:0000256" key="1">
    <source>
        <dbReference type="SAM" id="MobiDB-lite"/>
    </source>
</evidence>
<dbReference type="RefSeq" id="WP_206719322.1">
    <property type="nucleotide sequence ID" value="NZ_CP071091.1"/>
</dbReference>
<sequence length="489" mass="52186">MACGLSTSEGDEDLSRTDSHVREASARACPPGVASRIQVVTPPGSGPVIISGRLLGTDQLVSAQDRLFFGTNFLDGSSVLWSTDGTPQGTAEVKKFAPVPIGPPRMGGLVAAGAQVFFDFHDPATGNELWVSNGTEAGTHLVKDLSPGPESTWFHHITALDGLLVFVRTVPGAAPHFPRYEVWRSDGTSTGTFRVADLPSDFQVRYVSLTVDHALHLFLSSGSQGTVLWRTDGTTAGTFALKKLDASNTYVNDVSHAGSLGLFVLDDSPNAEVWKTDGTQEGTLRLESFGAPTRLIGTLGSQVYLATVSSDSRYLHINRVSLNGGAKTRITTLPNPYADEPEATPYIQRTTRAGGKLYFSMAISSTGPAPREVSLWVTDGTADGTKRLHHPLSLGDEYFSPLFAATNGTVFFTASTDGLYPEPWFTRGTRSTTGQLADISPGTYGSAPDGFAQRGDHVFFFAHDDTGETQLWSAPIQLICPPGPAESEE</sequence>
<evidence type="ECO:0008006" key="4">
    <source>
        <dbReference type="Google" id="ProtNLM"/>
    </source>
</evidence>
<dbReference type="EMBL" id="CP071091">
    <property type="protein sequence ID" value="QSQ17703.1"/>
    <property type="molecule type" value="Genomic_DNA"/>
</dbReference>
<gene>
    <name evidence="2" type="ORF">JY572_17430</name>
</gene>
<feature type="region of interest" description="Disordered" evidence="1">
    <location>
        <begin position="1"/>
        <end position="29"/>
    </location>
</feature>
<accession>A0ABX7NGB0</accession>
<protein>
    <recommendedName>
        <fullName evidence="4">Lipoprotein</fullName>
    </recommendedName>
</protein>
<dbReference type="SUPFAM" id="SSF82171">
    <property type="entry name" value="DPP6 N-terminal domain-like"/>
    <property type="match status" value="1"/>
</dbReference>
<keyword evidence="3" id="KW-1185">Reference proteome</keyword>
<dbReference type="Proteomes" id="UP000663090">
    <property type="component" value="Chromosome"/>
</dbReference>
<proteinExistence type="predicted"/>
<feature type="compositionally biased region" description="Basic and acidic residues" evidence="1">
    <location>
        <begin position="13"/>
        <end position="25"/>
    </location>
</feature>
<evidence type="ECO:0000313" key="3">
    <source>
        <dbReference type="Proteomes" id="UP000663090"/>
    </source>
</evidence>
<name>A0ABX7NGB0_9BACT</name>
<evidence type="ECO:0000313" key="2">
    <source>
        <dbReference type="EMBL" id="QSQ17703.1"/>
    </source>
</evidence>